<dbReference type="PANTHER" id="PTHR32193">
    <property type="entry name" value="REGULATOR OF CELL CYCLE RGCC"/>
    <property type="match status" value="1"/>
</dbReference>
<evidence type="ECO:0008006" key="4">
    <source>
        <dbReference type="Google" id="ProtNLM"/>
    </source>
</evidence>
<evidence type="ECO:0000313" key="3">
    <source>
        <dbReference type="Proteomes" id="UP000288216"/>
    </source>
</evidence>
<accession>A0A401PAX6</accession>
<dbReference type="OMA" id="EVCQYEQ"/>
<evidence type="ECO:0000256" key="1">
    <source>
        <dbReference type="SAM" id="MobiDB-lite"/>
    </source>
</evidence>
<protein>
    <recommendedName>
        <fullName evidence="4">Regulator of cell cycle RGCC</fullName>
    </recommendedName>
</protein>
<comment type="caution">
    <text evidence="2">The sequence shown here is derived from an EMBL/GenBank/DDBJ whole genome shotgun (WGS) entry which is preliminary data.</text>
</comment>
<dbReference type="EMBL" id="BFAA01000268">
    <property type="protein sequence ID" value="GCB70276.1"/>
    <property type="molecule type" value="Genomic_DNA"/>
</dbReference>
<evidence type="ECO:0000313" key="2">
    <source>
        <dbReference type="EMBL" id="GCB70276.1"/>
    </source>
</evidence>
<dbReference type="Pfam" id="PF15151">
    <property type="entry name" value="RGCC"/>
    <property type="match status" value="1"/>
</dbReference>
<dbReference type="InterPro" id="IPR029252">
    <property type="entry name" value="RGCC"/>
</dbReference>
<dbReference type="Proteomes" id="UP000288216">
    <property type="component" value="Unassembled WGS sequence"/>
</dbReference>
<feature type="region of interest" description="Disordered" evidence="1">
    <location>
        <begin position="52"/>
        <end position="72"/>
    </location>
</feature>
<sequence>MDSNDAVNSVWNENEFDALLNEFNTVMEDLSCSTNNGVQYEEHLNQMKKMSTANAADSGIDDSDSTGSSAGSSLNCSIEKLNSVDTTTSKAKLGDTRDLEDFIADLDQTLAEMM</sequence>
<dbReference type="AlphaFoldDB" id="A0A401PAX6"/>
<organism evidence="2 3">
    <name type="scientific">Scyliorhinus torazame</name>
    <name type="common">Cloudy catshark</name>
    <name type="synonym">Catulus torazame</name>
    <dbReference type="NCBI Taxonomy" id="75743"/>
    <lineage>
        <taxon>Eukaryota</taxon>
        <taxon>Metazoa</taxon>
        <taxon>Chordata</taxon>
        <taxon>Craniata</taxon>
        <taxon>Vertebrata</taxon>
        <taxon>Chondrichthyes</taxon>
        <taxon>Elasmobranchii</taxon>
        <taxon>Galeomorphii</taxon>
        <taxon>Galeoidea</taxon>
        <taxon>Carcharhiniformes</taxon>
        <taxon>Scyliorhinidae</taxon>
        <taxon>Scyliorhinus</taxon>
    </lineage>
</organism>
<reference evidence="2 3" key="1">
    <citation type="journal article" date="2018" name="Nat. Ecol. Evol.">
        <title>Shark genomes provide insights into elasmobranch evolution and the origin of vertebrates.</title>
        <authorList>
            <person name="Hara Y"/>
            <person name="Yamaguchi K"/>
            <person name="Onimaru K"/>
            <person name="Kadota M"/>
            <person name="Koyanagi M"/>
            <person name="Keeley SD"/>
            <person name="Tatsumi K"/>
            <person name="Tanaka K"/>
            <person name="Motone F"/>
            <person name="Kageyama Y"/>
            <person name="Nozu R"/>
            <person name="Adachi N"/>
            <person name="Nishimura O"/>
            <person name="Nakagawa R"/>
            <person name="Tanegashima C"/>
            <person name="Kiyatake I"/>
            <person name="Matsumoto R"/>
            <person name="Murakumo K"/>
            <person name="Nishida K"/>
            <person name="Terakita A"/>
            <person name="Kuratani S"/>
            <person name="Sato K"/>
            <person name="Hyodo S Kuraku.S."/>
        </authorList>
    </citation>
    <scope>NUCLEOTIDE SEQUENCE [LARGE SCALE GENOMIC DNA]</scope>
</reference>
<name>A0A401PAX6_SCYTO</name>
<keyword evidence="3" id="KW-1185">Reference proteome</keyword>
<dbReference type="OrthoDB" id="9887289at2759"/>
<gene>
    <name evidence="2" type="ORF">scyTo_0001241</name>
</gene>
<dbReference type="GO" id="GO:0051726">
    <property type="term" value="P:regulation of cell cycle"/>
    <property type="evidence" value="ECO:0007669"/>
    <property type="project" value="InterPro"/>
</dbReference>
<proteinExistence type="predicted"/>